<evidence type="ECO:0000256" key="1">
    <source>
        <dbReference type="SAM" id="MobiDB-lite"/>
    </source>
</evidence>
<feature type="region of interest" description="Disordered" evidence="1">
    <location>
        <begin position="40"/>
        <end position="81"/>
    </location>
</feature>
<evidence type="ECO:0000313" key="3">
    <source>
        <dbReference type="Proteomes" id="UP000823775"/>
    </source>
</evidence>
<evidence type="ECO:0000313" key="2">
    <source>
        <dbReference type="EMBL" id="MCE0481096.1"/>
    </source>
</evidence>
<dbReference type="Proteomes" id="UP000823775">
    <property type="component" value="Unassembled WGS sequence"/>
</dbReference>
<feature type="non-terminal residue" evidence="2">
    <location>
        <position position="107"/>
    </location>
</feature>
<reference evidence="2 3" key="1">
    <citation type="journal article" date="2021" name="BMC Genomics">
        <title>Datura genome reveals duplications of psychoactive alkaloid biosynthetic genes and high mutation rate following tissue culture.</title>
        <authorList>
            <person name="Rajewski A."/>
            <person name="Carter-House D."/>
            <person name="Stajich J."/>
            <person name="Litt A."/>
        </authorList>
    </citation>
    <scope>NUCLEOTIDE SEQUENCE [LARGE SCALE GENOMIC DNA]</scope>
    <source>
        <strain evidence="2">AR-01</strain>
    </source>
</reference>
<accession>A0ABS8VKL4</accession>
<proteinExistence type="predicted"/>
<organism evidence="2 3">
    <name type="scientific">Datura stramonium</name>
    <name type="common">Jimsonweed</name>
    <name type="synonym">Common thornapple</name>
    <dbReference type="NCBI Taxonomy" id="4076"/>
    <lineage>
        <taxon>Eukaryota</taxon>
        <taxon>Viridiplantae</taxon>
        <taxon>Streptophyta</taxon>
        <taxon>Embryophyta</taxon>
        <taxon>Tracheophyta</taxon>
        <taxon>Spermatophyta</taxon>
        <taxon>Magnoliopsida</taxon>
        <taxon>eudicotyledons</taxon>
        <taxon>Gunneridae</taxon>
        <taxon>Pentapetalae</taxon>
        <taxon>asterids</taxon>
        <taxon>lamiids</taxon>
        <taxon>Solanales</taxon>
        <taxon>Solanaceae</taxon>
        <taxon>Solanoideae</taxon>
        <taxon>Datureae</taxon>
        <taxon>Datura</taxon>
    </lineage>
</organism>
<comment type="caution">
    <text evidence="2">The sequence shown here is derived from an EMBL/GenBank/DDBJ whole genome shotgun (WGS) entry which is preliminary data.</text>
</comment>
<gene>
    <name evidence="2" type="ORF">HAX54_038494</name>
</gene>
<dbReference type="EMBL" id="JACEIK010005258">
    <property type="protein sequence ID" value="MCE0481096.1"/>
    <property type="molecule type" value="Genomic_DNA"/>
</dbReference>
<name>A0ABS8VKL4_DATST</name>
<protein>
    <submittedName>
        <fullName evidence="2">Uncharacterized protein</fullName>
    </submittedName>
</protein>
<sequence>MSICGETNLEHSKRDQTKIRKVLWSKLVKIDDFGGVTGFGGPLQRDRGDGRSPAITDRGLTTRSTIVASDGHSGPAAADDRNQKVGLSGIYGVIPHYFQSMKVQGLK</sequence>
<keyword evidence="3" id="KW-1185">Reference proteome</keyword>